<feature type="chain" id="PRO_5047003975" evidence="5">
    <location>
        <begin position="41"/>
        <end position="209"/>
    </location>
</feature>
<dbReference type="InterPro" id="IPR014756">
    <property type="entry name" value="Ig_E-set"/>
</dbReference>
<keyword evidence="8" id="KW-1185">Reference proteome</keyword>
<dbReference type="Pfam" id="PF04234">
    <property type="entry name" value="CopC"/>
    <property type="match status" value="1"/>
</dbReference>
<evidence type="ECO:0000259" key="6">
    <source>
        <dbReference type="Pfam" id="PF04234"/>
    </source>
</evidence>
<dbReference type="InterPro" id="IPR007348">
    <property type="entry name" value="CopC_dom"/>
</dbReference>
<keyword evidence="4" id="KW-0812">Transmembrane</keyword>
<evidence type="ECO:0000256" key="4">
    <source>
        <dbReference type="SAM" id="Phobius"/>
    </source>
</evidence>
<dbReference type="Proteomes" id="UP001500851">
    <property type="component" value="Unassembled WGS sequence"/>
</dbReference>
<keyword evidence="4" id="KW-0472">Membrane</keyword>
<feature type="transmembrane region" description="Helical" evidence="4">
    <location>
        <begin position="180"/>
        <end position="202"/>
    </location>
</feature>
<evidence type="ECO:0000313" key="7">
    <source>
        <dbReference type="EMBL" id="GAA1786645.1"/>
    </source>
</evidence>
<keyword evidence="4" id="KW-1133">Transmembrane helix</keyword>
<accession>A0ABN2LF95</accession>
<evidence type="ECO:0000256" key="1">
    <source>
        <dbReference type="ARBA" id="ARBA00022729"/>
    </source>
</evidence>
<reference evidence="7 8" key="1">
    <citation type="journal article" date="2019" name="Int. J. Syst. Evol. Microbiol.">
        <title>The Global Catalogue of Microorganisms (GCM) 10K type strain sequencing project: providing services to taxonomists for standard genome sequencing and annotation.</title>
        <authorList>
            <consortium name="The Broad Institute Genomics Platform"/>
            <consortium name="The Broad Institute Genome Sequencing Center for Infectious Disease"/>
            <person name="Wu L."/>
            <person name="Ma J."/>
        </authorList>
    </citation>
    <scope>NUCLEOTIDE SEQUENCE [LARGE SCALE GENOMIC DNA]</scope>
    <source>
        <strain evidence="7 8">JCM 14736</strain>
    </source>
</reference>
<dbReference type="Gene3D" id="2.60.40.1220">
    <property type="match status" value="1"/>
</dbReference>
<name>A0ABN2LF95_9MICO</name>
<keyword evidence="1 5" id="KW-0732">Signal</keyword>
<feature type="domain" description="CopC" evidence="6">
    <location>
        <begin position="41"/>
        <end position="133"/>
    </location>
</feature>
<dbReference type="EMBL" id="BAAAOB010000001">
    <property type="protein sequence ID" value="GAA1786645.1"/>
    <property type="molecule type" value="Genomic_DNA"/>
</dbReference>
<evidence type="ECO:0000256" key="2">
    <source>
        <dbReference type="ARBA" id="ARBA00023008"/>
    </source>
</evidence>
<proteinExistence type="predicted"/>
<evidence type="ECO:0000256" key="3">
    <source>
        <dbReference type="SAM" id="MobiDB-lite"/>
    </source>
</evidence>
<organism evidence="7 8">
    <name type="scientific">Leucobacter iarius</name>
    <dbReference type="NCBI Taxonomy" id="333963"/>
    <lineage>
        <taxon>Bacteria</taxon>
        <taxon>Bacillati</taxon>
        <taxon>Actinomycetota</taxon>
        <taxon>Actinomycetes</taxon>
        <taxon>Micrococcales</taxon>
        <taxon>Microbacteriaceae</taxon>
        <taxon>Leucobacter</taxon>
    </lineage>
</organism>
<feature type="compositionally biased region" description="Low complexity" evidence="3">
    <location>
        <begin position="150"/>
        <end position="168"/>
    </location>
</feature>
<keyword evidence="2" id="KW-0186">Copper</keyword>
<comment type="caution">
    <text evidence="7">The sequence shown here is derived from an EMBL/GenBank/DDBJ whole genome shotgun (WGS) entry which is preliminary data.</text>
</comment>
<dbReference type="RefSeq" id="WP_344031000.1">
    <property type="nucleotide sequence ID" value="NZ_BAAAOB010000001.1"/>
</dbReference>
<dbReference type="InterPro" id="IPR014755">
    <property type="entry name" value="Cu-Rt/internalin_Ig-like"/>
</dbReference>
<sequence>MIRGRKDSRGNGSGRGIRAALAGAALALVAVPFAASAAFAHDSLVSATPAPDTTTGSVDSVVLQFNNSPLGLEEGNLVQVIGPDGKYYETSCPTLSATQVTTPVKLGPAGKYEVEWRVVSSDGHPVADRFTFTYTGEPAPGVRSKTPHCGKAAPTGSGASASEPAGGERLAETKGTGNGLWIGAGVGGAAVLVVGLGAWVILRKPRAGR</sequence>
<feature type="region of interest" description="Disordered" evidence="3">
    <location>
        <begin position="138"/>
        <end position="172"/>
    </location>
</feature>
<evidence type="ECO:0000256" key="5">
    <source>
        <dbReference type="SAM" id="SignalP"/>
    </source>
</evidence>
<feature type="signal peptide" evidence="5">
    <location>
        <begin position="1"/>
        <end position="40"/>
    </location>
</feature>
<evidence type="ECO:0000313" key="8">
    <source>
        <dbReference type="Proteomes" id="UP001500851"/>
    </source>
</evidence>
<dbReference type="SUPFAM" id="SSF81296">
    <property type="entry name" value="E set domains"/>
    <property type="match status" value="1"/>
</dbReference>
<protein>
    <submittedName>
        <fullName evidence="7">Copper resistance protein CopC</fullName>
    </submittedName>
</protein>
<gene>
    <name evidence="7" type="ORF">GCM10009768_14430</name>
</gene>